<gene>
    <name evidence="1" type="ORF">BTJ39_03695</name>
</gene>
<reference evidence="1 2" key="1">
    <citation type="submission" date="2016-12" db="EMBL/GenBank/DDBJ databases">
        <title>Izhakiella australiana sp. nov. of genus Izhakiella isolated from Australian desert.</title>
        <authorList>
            <person name="Ji M."/>
        </authorList>
    </citation>
    <scope>NUCLEOTIDE SEQUENCE [LARGE SCALE GENOMIC DNA]</scope>
    <source>
        <strain evidence="1 2">D4N98</strain>
    </source>
</reference>
<evidence type="ECO:0008006" key="3">
    <source>
        <dbReference type="Google" id="ProtNLM"/>
    </source>
</evidence>
<comment type="caution">
    <text evidence="1">The sequence shown here is derived from an EMBL/GenBank/DDBJ whole genome shotgun (WGS) entry which is preliminary data.</text>
</comment>
<dbReference type="Proteomes" id="UP000190667">
    <property type="component" value="Unassembled WGS sequence"/>
</dbReference>
<accession>A0A1S8YPU4</accession>
<dbReference type="STRING" id="1926881.BTJ39_03695"/>
<proteinExistence type="predicted"/>
<sequence>MTTIHNLSANPLVIDSQSIISGSADNAVSEVKSKGTPISESGLLVDISSQIGSHYLNQVQTPEQAKVALLSVLKTDRSLGTEVQRGLETAIHDSKGDSVTVIGPASSRWSDVLMLLIKASNDSAIASNTLSAKYGTMSETSSKAAASAQMAQGLSIMSKSIISSGINIGTQAAALHGSTKNYQHQKVNIQGDKRIGLEGNLKGMHERDVKIRELQNVQDSVNHDVLVKNTADVKSGNKLPTNNDAQPDLEAHHDQLTDAHKAAVKRDLDIVMAERNDLQAAYNQGDNRYQQNRAKIETQRAIGVASAGIADGTGSTVVSNFQKEETLERAEAKVLDSAVEMTRQSAEKSAKLLADMMSMMEQTRRMDQELGASVAGNIKA</sequence>
<keyword evidence="2" id="KW-1185">Reference proteome</keyword>
<dbReference type="AlphaFoldDB" id="A0A1S8YPU4"/>
<dbReference type="RefSeq" id="WP_078001327.1">
    <property type="nucleotide sequence ID" value="NZ_MRUL01000002.1"/>
</dbReference>
<dbReference type="PRINTS" id="PR01608">
    <property type="entry name" value="BACINVASINC"/>
</dbReference>
<name>A0A1S8YPU4_9GAMM</name>
<protein>
    <recommendedName>
        <fullName evidence="3">IpaC/SipC family type III secretion system effector</fullName>
    </recommendedName>
</protein>
<evidence type="ECO:0000313" key="1">
    <source>
        <dbReference type="EMBL" id="OON41084.1"/>
    </source>
</evidence>
<evidence type="ECO:0000313" key="2">
    <source>
        <dbReference type="Proteomes" id="UP000190667"/>
    </source>
</evidence>
<organism evidence="1 2">
    <name type="scientific">Izhakiella australiensis</name>
    <dbReference type="NCBI Taxonomy" id="1926881"/>
    <lineage>
        <taxon>Bacteria</taxon>
        <taxon>Pseudomonadati</taxon>
        <taxon>Pseudomonadota</taxon>
        <taxon>Gammaproteobacteria</taxon>
        <taxon>Enterobacterales</taxon>
        <taxon>Erwiniaceae</taxon>
        <taxon>Izhakiella</taxon>
    </lineage>
</organism>
<dbReference type="EMBL" id="MRUL01000002">
    <property type="protein sequence ID" value="OON41084.1"/>
    <property type="molecule type" value="Genomic_DNA"/>
</dbReference>